<evidence type="ECO:0000313" key="2">
    <source>
        <dbReference type="Proteomes" id="UP001387364"/>
    </source>
</evidence>
<dbReference type="Proteomes" id="UP001387364">
    <property type="component" value="Chromosome"/>
</dbReference>
<organism evidence="1 2">
    <name type="scientific">Bacillus kandeliae</name>
    <dbReference type="NCBI Taxonomy" id="3129297"/>
    <lineage>
        <taxon>Bacteria</taxon>
        <taxon>Bacillati</taxon>
        <taxon>Bacillota</taxon>
        <taxon>Bacilli</taxon>
        <taxon>Bacillales</taxon>
        <taxon>Bacillaceae</taxon>
        <taxon>Bacillus</taxon>
    </lineage>
</organism>
<dbReference type="EMBL" id="CP147404">
    <property type="protein sequence ID" value="WXB94036.1"/>
    <property type="molecule type" value="Genomic_DNA"/>
</dbReference>
<protein>
    <submittedName>
        <fullName evidence="1">Uncharacterized protein</fullName>
    </submittedName>
</protein>
<evidence type="ECO:0000313" key="1">
    <source>
        <dbReference type="EMBL" id="WXB94036.1"/>
    </source>
</evidence>
<sequence length="163" mass="19246">MLGINGYQPKFYEDASSILHDFKYDIRELKGQKIKEIWVAWDQMSDEWFADCPVIIRFEESQIELCAYQIGKFAITFHQVDVCQQLDWYGTELKLMWAKNKLDDLQFAVGQQVKEIEIIEEYSWLFGIGFQLEDGYFAVCNGLDENCIVKEKQEEPHLRKSII</sequence>
<name>A0ABZ2N9L4_9BACI</name>
<dbReference type="RefSeq" id="WP_338753619.1">
    <property type="nucleotide sequence ID" value="NZ_CP147404.1"/>
</dbReference>
<reference evidence="1 2" key="1">
    <citation type="submission" date="2024-02" db="EMBL/GenBank/DDBJ databases">
        <title>Seven novel Bacillus-like species.</title>
        <authorList>
            <person name="Liu G."/>
        </authorList>
    </citation>
    <scope>NUCLEOTIDE SEQUENCE [LARGE SCALE GENOMIC DNA]</scope>
    <source>
        <strain evidence="1 2">FJAT-52991</strain>
    </source>
</reference>
<keyword evidence="2" id="KW-1185">Reference proteome</keyword>
<accession>A0ABZ2N9L4</accession>
<proteinExistence type="predicted"/>
<gene>
    <name evidence="1" type="ORF">WDJ61_05250</name>
</gene>